<dbReference type="Proteomes" id="UP000789390">
    <property type="component" value="Unassembled WGS sequence"/>
</dbReference>
<evidence type="ECO:0000313" key="2">
    <source>
        <dbReference type="EMBL" id="CAH0109026.1"/>
    </source>
</evidence>
<organism evidence="2 3">
    <name type="scientific">Daphnia galeata</name>
    <dbReference type="NCBI Taxonomy" id="27404"/>
    <lineage>
        <taxon>Eukaryota</taxon>
        <taxon>Metazoa</taxon>
        <taxon>Ecdysozoa</taxon>
        <taxon>Arthropoda</taxon>
        <taxon>Crustacea</taxon>
        <taxon>Branchiopoda</taxon>
        <taxon>Diplostraca</taxon>
        <taxon>Cladocera</taxon>
        <taxon>Anomopoda</taxon>
        <taxon>Daphniidae</taxon>
        <taxon>Daphnia</taxon>
    </lineage>
</organism>
<dbReference type="EMBL" id="CAKKLH010000290">
    <property type="protein sequence ID" value="CAH0109026.1"/>
    <property type="molecule type" value="Genomic_DNA"/>
</dbReference>
<reference evidence="2" key="1">
    <citation type="submission" date="2021-11" db="EMBL/GenBank/DDBJ databases">
        <authorList>
            <person name="Schell T."/>
        </authorList>
    </citation>
    <scope>NUCLEOTIDE SEQUENCE</scope>
    <source>
        <strain evidence="2">M5</strain>
    </source>
</reference>
<dbReference type="AlphaFoldDB" id="A0A8J2RT10"/>
<proteinExistence type="predicted"/>
<evidence type="ECO:0000256" key="1">
    <source>
        <dbReference type="SAM" id="SignalP"/>
    </source>
</evidence>
<protein>
    <submittedName>
        <fullName evidence="2">Uncharacterized protein</fullName>
    </submittedName>
</protein>
<comment type="caution">
    <text evidence="2">The sequence shown here is derived from an EMBL/GenBank/DDBJ whole genome shotgun (WGS) entry which is preliminary data.</text>
</comment>
<gene>
    <name evidence="2" type="ORF">DGAL_LOCUS12487</name>
</gene>
<dbReference type="OrthoDB" id="10327938at2759"/>
<feature type="signal peptide" evidence="1">
    <location>
        <begin position="1"/>
        <end position="22"/>
    </location>
</feature>
<keyword evidence="3" id="KW-1185">Reference proteome</keyword>
<feature type="chain" id="PRO_5035254800" evidence="1">
    <location>
        <begin position="23"/>
        <end position="129"/>
    </location>
</feature>
<accession>A0A8J2RT10</accession>
<keyword evidence="1" id="KW-0732">Signal</keyword>
<evidence type="ECO:0000313" key="3">
    <source>
        <dbReference type="Proteomes" id="UP000789390"/>
    </source>
</evidence>
<name>A0A8J2RT10_9CRUS</name>
<sequence length="129" mass="14710">MSSSTVVIYCFLLASLVMVSLGQNRFAMYQSDTAAMESPISYPLLDSYFHHYYNHQPLTENFLRKDIFGKDNKLRSSVQARPLLAQLNDCAQQQHQDDLMEAGPIGVLGDAREWQSNARKTPFFILAQF</sequence>